<sequence>MPPQPPVALLRPGMEPPLPAIGP</sequence>
<reference evidence="2" key="1">
    <citation type="submission" date="2014-09" db="EMBL/GenBank/DDBJ databases">
        <authorList>
            <person name="Magalhaes I.L.F."/>
            <person name="Oliveira U."/>
            <person name="Santos F.R."/>
            <person name="Vidigal T.H.D.A."/>
            <person name="Brescovit A.D."/>
            <person name="Santos A.J."/>
        </authorList>
    </citation>
    <scope>NUCLEOTIDE SEQUENCE</scope>
    <source>
        <tissue evidence="2">Shoot tissue taken approximately 20 cm above the soil surface</tissue>
    </source>
</reference>
<evidence type="ECO:0000313" key="2">
    <source>
        <dbReference type="EMBL" id="JAD35675.1"/>
    </source>
</evidence>
<organism evidence="2">
    <name type="scientific">Arundo donax</name>
    <name type="common">Giant reed</name>
    <name type="synonym">Donax arundinaceus</name>
    <dbReference type="NCBI Taxonomy" id="35708"/>
    <lineage>
        <taxon>Eukaryota</taxon>
        <taxon>Viridiplantae</taxon>
        <taxon>Streptophyta</taxon>
        <taxon>Embryophyta</taxon>
        <taxon>Tracheophyta</taxon>
        <taxon>Spermatophyta</taxon>
        <taxon>Magnoliopsida</taxon>
        <taxon>Liliopsida</taxon>
        <taxon>Poales</taxon>
        <taxon>Poaceae</taxon>
        <taxon>PACMAD clade</taxon>
        <taxon>Arundinoideae</taxon>
        <taxon>Arundineae</taxon>
        <taxon>Arundo</taxon>
    </lineage>
</organism>
<accession>A0A0A8ZG26</accession>
<dbReference type="EMBL" id="GBRH01262220">
    <property type="protein sequence ID" value="JAD35675.1"/>
    <property type="molecule type" value="Transcribed_RNA"/>
</dbReference>
<feature type="compositionally biased region" description="Pro residues" evidence="1">
    <location>
        <begin position="14"/>
        <end position="23"/>
    </location>
</feature>
<name>A0A0A8ZG26_ARUDO</name>
<reference evidence="2" key="2">
    <citation type="journal article" date="2015" name="Data Brief">
        <title>Shoot transcriptome of the giant reed, Arundo donax.</title>
        <authorList>
            <person name="Barrero R.A."/>
            <person name="Guerrero F.D."/>
            <person name="Moolhuijzen P."/>
            <person name="Goolsby J.A."/>
            <person name="Tidwell J."/>
            <person name="Bellgard S.E."/>
            <person name="Bellgard M.I."/>
        </authorList>
    </citation>
    <scope>NUCLEOTIDE SEQUENCE</scope>
    <source>
        <tissue evidence="2">Shoot tissue taken approximately 20 cm above the soil surface</tissue>
    </source>
</reference>
<evidence type="ECO:0000256" key="1">
    <source>
        <dbReference type="SAM" id="MobiDB-lite"/>
    </source>
</evidence>
<proteinExistence type="predicted"/>
<dbReference type="AlphaFoldDB" id="A0A0A8ZG26"/>
<feature type="region of interest" description="Disordered" evidence="1">
    <location>
        <begin position="1"/>
        <end position="23"/>
    </location>
</feature>
<protein>
    <submittedName>
        <fullName evidence="2">Uncharacterized protein</fullName>
    </submittedName>
</protein>